<protein>
    <recommendedName>
        <fullName evidence="4">Tick transposon</fullName>
    </recommendedName>
</protein>
<feature type="region of interest" description="Disordered" evidence="1">
    <location>
        <begin position="229"/>
        <end position="250"/>
    </location>
</feature>
<gene>
    <name evidence="2" type="ORF">HPB51_002497</name>
</gene>
<comment type="caution">
    <text evidence="2">The sequence shown here is derived from an EMBL/GenBank/DDBJ whole genome shotgun (WGS) entry which is preliminary data.</text>
</comment>
<dbReference type="AlphaFoldDB" id="A0A9J6DEH7"/>
<accession>A0A9J6DEH7</accession>
<proteinExistence type="predicted"/>
<evidence type="ECO:0000313" key="3">
    <source>
        <dbReference type="Proteomes" id="UP000821866"/>
    </source>
</evidence>
<sequence>MINPVIDQETYTKIPQDFAESIIVALLPRNMHQTFNVARRVARAKALLKKLDKGGSGACFVDSASYKDRNKFAAVVVDHQGRCTNCATVYTSKPEVAEQVAIALALTDDRYTEIYTEGLALCSSHCCLQRVTPARQIAENAGSARALCHQVGDSCGLFAVAARKVVWSSLTLASKPTTSAVPEAKPALPMLATRRRGGFVRHTEPTLASPKIHTRALLHADWVAGPRERSAESACVPQHERPDPSSPRNAYTVVKSSRIQRAPPDKPSVRGIFNRLMPGVNAKRRTCKVLRYASFAMHGFAVSRQTPLAAFPKHQASDPEWRFPRRPPRRHSCDAGVARRTIEEGALRQSRGECRETTVLRSMAGCAGREPCVRRCTRGSVPLVAEAVAALARLLSLQQRPGALRGRLCGGTIA</sequence>
<feature type="region of interest" description="Disordered" evidence="1">
    <location>
        <begin position="313"/>
        <end position="335"/>
    </location>
</feature>
<evidence type="ECO:0000256" key="1">
    <source>
        <dbReference type="SAM" id="MobiDB-lite"/>
    </source>
</evidence>
<evidence type="ECO:0000313" key="2">
    <source>
        <dbReference type="EMBL" id="KAH8020548.1"/>
    </source>
</evidence>
<dbReference type="EMBL" id="JABSTU010000009">
    <property type="protein sequence ID" value="KAH8020548.1"/>
    <property type="molecule type" value="Genomic_DNA"/>
</dbReference>
<reference evidence="2" key="1">
    <citation type="journal article" date="2020" name="Cell">
        <title>Large-Scale Comparative Analyses of Tick Genomes Elucidate Their Genetic Diversity and Vector Capacities.</title>
        <authorList>
            <consortium name="Tick Genome and Microbiome Consortium (TIGMIC)"/>
            <person name="Jia N."/>
            <person name="Wang J."/>
            <person name="Shi W."/>
            <person name="Du L."/>
            <person name="Sun Y."/>
            <person name="Zhan W."/>
            <person name="Jiang J.F."/>
            <person name="Wang Q."/>
            <person name="Zhang B."/>
            <person name="Ji P."/>
            <person name="Bell-Sakyi L."/>
            <person name="Cui X.M."/>
            <person name="Yuan T.T."/>
            <person name="Jiang B.G."/>
            <person name="Yang W.F."/>
            <person name="Lam T.T."/>
            <person name="Chang Q.C."/>
            <person name="Ding S.J."/>
            <person name="Wang X.J."/>
            <person name="Zhu J.G."/>
            <person name="Ruan X.D."/>
            <person name="Zhao L."/>
            <person name="Wei J.T."/>
            <person name="Ye R.Z."/>
            <person name="Que T.C."/>
            <person name="Du C.H."/>
            <person name="Zhou Y.H."/>
            <person name="Cheng J.X."/>
            <person name="Dai P.F."/>
            <person name="Guo W.B."/>
            <person name="Han X.H."/>
            <person name="Huang E.J."/>
            <person name="Li L.F."/>
            <person name="Wei W."/>
            <person name="Gao Y.C."/>
            <person name="Liu J.Z."/>
            <person name="Shao H.Z."/>
            <person name="Wang X."/>
            <person name="Wang C.C."/>
            <person name="Yang T.C."/>
            <person name="Huo Q.B."/>
            <person name="Li W."/>
            <person name="Chen H.Y."/>
            <person name="Chen S.E."/>
            <person name="Zhou L.G."/>
            <person name="Ni X.B."/>
            <person name="Tian J.H."/>
            <person name="Sheng Y."/>
            <person name="Liu T."/>
            <person name="Pan Y.S."/>
            <person name="Xia L.Y."/>
            <person name="Li J."/>
            <person name="Zhao F."/>
            <person name="Cao W.C."/>
        </authorList>
    </citation>
    <scope>NUCLEOTIDE SEQUENCE</scope>
    <source>
        <strain evidence="2">Rmic-2018</strain>
    </source>
</reference>
<evidence type="ECO:0008006" key="4">
    <source>
        <dbReference type="Google" id="ProtNLM"/>
    </source>
</evidence>
<reference evidence="2" key="2">
    <citation type="submission" date="2021-09" db="EMBL/GenBank/DDBJ databases">
        <authorList>
            <person name="Jia N."/>
            <person name="Wang J."/>
            <person name="Shi W."/>
            <person name="Du L."/>
            <person name="Sun Y."/>
            <person name="Zhan W."/>
            <person name="Jiang J."/>
            <person name="Wang Q."/>
            <person name="Zhang B."/>
            <person name="Ji P."/>
            <person name="Sakyi L.B."/>
            <person name="Cui X."/>
            <person name="Yuan T."/>
            <person name="Jiang B."/>
            <person name="Yang W."/>
            <person name="Lam T.T.-Y."/>
            <person name="Chang Q."/>
            <person name="Ding S."/>
            <person name="Wang X."/>
            <person name="Zhu J."/>
            <person name="Ruan X."/>
            <person name="Zhao L."/>
            <person name="Wei J."/>
            <person name="Que T."/>
            <person name="Du C."/>
            <person name="Cheng J."/>
            <person name="Dai P."/>
            <person name="Han X."/>
            <person name="Huang E."/>
            <person name="Gao Y."/>
            <person name="Liu J."/>
            <person name="Shao H."/>
            <person name="Ye R."/>
            <person name="Li L."/>
            <person name="Wei W."/>
            <person name="Wang X."/>
            <person name="Wang C."/>
            <person name="Huo Q."/>
            <person name="Li W."/>
            <person name="Guo W."/>
            <person name="Chen H."/>
            <person name="Chen S."/>
            <person name="Zhou L."/>
            <person name="Zhou L."/>
            <person name="Ni X."/>
            <person name="Tian J."/>
            <person name="Zhou Y."/>
            <person name="Sheng Y."/>
            <person name="Liu T."/>
            <person name="Pan Y."/>
            <person name="Xia L."/>
            <person name="Li J."/>
            <person name="Zhao F."/>
            <person name="Cao W."/>
        </authorList>
    </citation>
    <scope>NUCLEOTIDE SEQUENCE</scope>
    <source>
        <strain evidence="2">Rmic-2018</strain>
        <tissue evidence="2">Larvae</tissue>
    </source>
</reference>
<organism evidence="2 3">
    <name type="scientific">Rhipicephalus microplus</name>
    <name type="common">Cattle tick</name>
    <name type="synonym">Boophilus microplus</name>
    <dbReference type="NCBI Taxonomy" id="6941"/>
    <lineage>
        <taxon>Eukaryota</taxon>
        <taxon>Metazoa</taxon>
        <taxon>Ecdysozoa</taxon>
        <taxon>Arthropoda</taxon>
        <taxon>Chelicerata</taxon>
        <taxon>Arachnida</taxon>
        <taxon>Acari</taxon>
        <taxon>Parasitiformes</taxon>
        <taxon>Ixodida</taxon>
        <taxon>Ixodoidea</taxon>
        <taxon>Ixodidae</taxon>
        <taxon>Rhipicephalinae</taxon>
        <taxon>Rhipicephalus</taxon>
        <taxon>Boophilus</taxon>
    </lineage>
</organism>
<name>A0A9J6DEH7_RHIMP</name>
<keyword evidence="3" id="KW-1185">Reference proteome</keyword>
<dbReference type="Proteomes" id="UP000821866">
    <property type="component" value="Chromosome 7"/>
</dbReference>